<protein>
    <submittedName>
        <fullName evidence="1">Uncharacterized protein</fullName>
    </submittedName>
</protein>
<accession>A0A9W7FNN6</accession>
<evidence type="ECO:0000313" key="1">
    <source>
        <dbReference type="EMBL" id="GMI16044.1"/>
    </source>
</evidence>
<proteinExistence type="predicted"/>
<dbReference type="AlphaFoldDB" id="A0A9W7FNN6"/>
<organism evidence="1 2">
    <name type="scientific">Triparma laevis f. longispina</name>
    <dbReference type="NCBI Taxonomy" id="1714387"/>
    <lineage>
        <taxon>Eukaryota</taxon>
        <taxon>Sar</taxon>
        <taxon>Stramenopiles</taxon>
        <taxon>Ochrophyta</taxon>
        <taxon>Bolidophyceae</taxon>
        <taxon>Parmales</taxon>
        <taxon>Triparmaceae</taxon>
        <taxon>Triparma</taxon>
    </lineage>
</organism>
<reference evidence="2" key="1">
    <citation type="journal article" date="2023" name="Commun. Biol.">
        <title>Genome analysis of Parmales, the sister group of diatoms, reveals the evolutionary specialization of diatoms from phago-mixotrophs to photoautotrophs.</title>
        <authorList>
            <person name="Ban H."/>
            <person name="Sato S."/>
            <person name="Yoshikawa S."/>
            <person name="Yamada K."/>
            <person name="Nakamura Y."/>
            <person name="Ichinomiya M."/>
            <person name="Sato N."/>
            <person name="Blanc-Mathieu R."/>
            <person name="Endo H."/>
            <person name="Kuwata A."/>
            <person name="Ogata H."/>
        </authorList>
    </citation>
    <scope>NUCLEOTIDE SEQUENCE [LARGE SCALE GENOMIC DNA]</scope>
    <source>
        <strain evidence="2">NIES 3700</strain>
    </source>
</reference>
<evidence type="ECO:0000313" key="2">
    <source>
        <dbReference type="Proteomes" id="UP001165122"/>
    </source>
</evidence>
<gene>
    <name evidence="1" type="ORF">TrLO_g1419</name>
</gene>
<dbReference type="OrthoDB" id="430207at2759"/>
<sequence length="161" mass="18006">MSLLRFPIRLIQSYNILLQKHPTPVNFITGGTLGFVGDVICQVGLEGKKLDKSSSEFIDIRRSLSLSIFGSFYSGGICVRLYSLYPHLTPSFAKSRQLFKGMWASGMDNFIHVPFCYTPMFYFITDGIKGVSFEGSLGKLIIFTFGTHARSNFLTNYNSAS</sequence>
<dbReference type="EMBL" id="BRXW01000242">
    <property type="protein sequence ID" value="GMI16044.1"/>
    <property type="molecule type" value="Genomic_DNA"/>
</dbReference>
<dbReference type="Proteomes" id="UP001165122">
    <property type="component" value="Unassembled WGS sequence"/>
</dbReference>
<name>A0A9W7FNN6_9STRA</name>
<comment type="caution">
    <text evidence="1">The sequence shown here is derived from an EMBL/GenBank/DDBJ whole genome shotgun (WGS) entry which is preliminary data.</text>
</comment>
<keyword evidence="2" id="KW-1185">Reference proteome</keyword>